<proteinExistence type="predicted"/>
<feature type="compositionally biased region" description="Basic and acidic residues" evidence="2">
    <location>
        <begin position="594"/>
        <end position="616"/>
    </location>
</feature>
<feature type="compositionally biased region" description="Low complexity" evidence="2">
    <location>
        <begin position="582"/>
        <end position="593"/>
    </location>
</feature>
<name>A0A4R0XUV0_9MOLU</name>
<protein>
    <submittedName>
        <fullName evidence="3">Uncharacterized protein</fullName>
    </submittedName>
</protein>
<evidence type="ECO:0000313" key="4">
    <source>
        <dbReference type="Proteomes" id="UP000294192"/>
    </source>
</evidence>
<dbReference type="PROSITE" id="PS51257">
    <property type="entry name" value="PROKAR_LIPOPROTEIN"/>
    <property type="match status" value="1"/>
</dbReference>
<evidence type="ECO:0000256" key="2">
    <source>
        <dbReference type="SAM" id="MobiDB-lite"/>
    </source>
</evidence>
<dbReference type="RefSeq" id="WP_131599527.1">
    <property type="nucleotide sequence ID" value="NZ_PSZO01000026.1"/>
</dbReference>
<dbReference type="EMBL" id="PSZO01000026">
    <property type="protein sequence ID" value="TCG10671.1"/>
    <property type="molecule type" value="Genomic_DNA"/>
</dbReference>
<dbReference type="Proteomes" id="UP000294192">
    <property type="component" value="Unassembled WGS sequence"/>
</dbReference>
<keyword evidence="4" id="KW-1185">Reference proteome</keyword>
<organism evidence="3 4">
    <name type="scientific">Mycoplasma marinum</name>
    <dbReference type="NCBI Taxonomy" id="1937190"/>
    <lineage>
        <taxon>Bacteria</taxon>
        <taxon>Bacillati</taxon>
        <taxon>Mycoplasmatota</taxon>
        <taxon>Mollicutes</taxon>
        <taxon>Mycoplasmataceae</taxon>
        <taxon>Mycoplasma</taxon>
    </lineage>
</organism>
<feature type="non-terminal residue" evidence="3">
    <location>
        <position position="626"/>
    </location>
</feature>
<feature type="region of interest" description="Disordered" evidence="2">
    <location>
        <begin position="582"/>
        <end position="626"/>
    </location>
</feature>
<accession>A0A4R0XUV0</accession>
<keyword evidence="1" id="KW-0175">Coiled coil</keyword>
<reference evidence="3 4" key="1">
    <citation type="submission" date="2018-02" db="EMBL/GenBank/DDBJ databases">
        <title>Mycoplasma marinum and Mycoplasma todarodis sp. nov., moderately halophilic and psychrotolerant mycoplasmas isolated from cephalopods.</title>
        <authorList>
            <person name="Viver T."/>
        </authorList>
    </citation>
    <scope>NUCLEOTIDE SEQUENCE [LARGE SCALE GENOMIC DNA]</scope>
    <source>
        <strain evidence="3 4">PE</strain>
    </source>
</reference>
<feature type="coiled-coil region" evidence="1">
    <location>
        <begin position="261"/>
        <end position="323"/>
    </location>
</feature>
<dbReference type="AlphaFoldDB" id="A0A4R0XUV0"/>
<sequence length="626" mass="68490">MKVNKKILLGSVLVPLAIAAPVISVVSCGSSKKMDSTLNKQDHLIIKAVEKNKKTSISDIEMSKYSATPYSASAIAGIMDVFKNIDKTYFKNFKGELKGKAIKTLDQAIIALYGYLANRGNTPDEVKKAKVIFARELTTLKADVNELFDVIFTNKHSGANLILNSLVKEAPMKDMATALSIKIFGKLKFMLNNIIDTMINVEDVEKNMPKWTKNKNVSDKGSLANLKDFTNKFDAEYKKYIDAKHKFDKNTDEINANNKILSNLEKEALKVKETIKDLKGKIKNNDSEIKKMEEDKKLKQSDLQGITNEIKSKEDELSEQIKLFNASKTVFDNAKSTKNLKDQNVQTAQSVLDAATLAKTTATTLINTLIQKIANIPSELAILKKTLDTAALDKTNADQDLATKNSNKATATQNKTAASTLVDNLEQKITTATSELAILKKTLDAATLDKTNADQDLATKDSNKTTATQNKTDASTLVDNLEQKITTATSELATLKVTLDAATLDKTNADQDLATKKSNKATATQNKTAATLKVDDIENKIKATKDADKLKKLGSEKLIALSDLATKTTAFDDANNEFTKSQKAAQDAQTALDDATKKHTDKKAELSKLNNDKTTADQDLATKTTA</sequence>
<gene>
    <name evidence="3" type="ORF">C4B24_04270</name>
</gene>
<evidence type="ECO:0000313" key="3">
    <source>
        <dbReference type="EMBL" id="TCG10671.1"/>
    </source>
</evidence>
<evidence type="ECO:0000256" key="1">
    <source>
        <dbReference type="SAM" id="Coils"/>
    </source>
</evidence>
<comment type="caution">
    <text evidence="3">The sequence shown here is derived from an EMBL/GenBank/DDBJ whole genome shotgun (WGS) entry which is preliminary data.</text>
</comment>